<evidence type="ECO:0000256" key="1">
    <source>
        <dbReference type="SAM" id="Phobius"/>
    </source>
</evidence>
<organism evidence="2 3">
    <name type="scientific">Bizionia paragorgiae</name>
    <dbReference type="NCBI Taxonomy" id="283786"/>
    <lineage>
        <taxon>Bacteria</taxon>
        <taxon>Pseudomonadati</taxon>
        <taxon>Bacteroidota</taxon>
        <taxon>Flavobacteriia</taxon>
        <taxon>Flavobacteriales</taxon>
        <taxon>Flavobacteriaceae</taxon>
        <taxon>Bizionia</taxon>
    </lineage>
</organism>
<keyword evidence="1" id="KW-0472">Membrane</keyword>
<evidence type="ECO:0000313" key="2">
    <source>
        <dbReference type="EMBL" id="SEA16174.1"/>
    </source>
</evidence>
<dbReference type="Proteomes" id="UP000198846">
    <property type="component" value="Unassembled WGS sequence"/>
</dbReference>
<dbReference type="EMBL" id="FNQK01000007">
    <property type="protein sequence ID" value="SEA16174.1"/>
    <property type="molecule type" value="Genomic_DNA"/>
</dbReference>
<accession>A0A1H3YYN5</accession>
<keyword evidence="1" id="KW-0812">Transmembrane</keyword>
<dbReference type="AlphaFoldDB" id="A0A1H3YYN5"/>
<feature type="transmembrane region" description="Helical" evidence="1">
    <location>
        <begin position="29"/>
        <end position="47"/>
    </location>
</feature>
<dbReference type="RefSeq" id="WP_177165303.1">
    <property type="nucleotide sequence ID" value="NZ_FNQK01000007.1"/>
</dbReference>
<gene>
    <name evidence="2" type="ORF">SAMN04487990_107131</name>
</gene>
<name>A0A1H3YYN5_BIZPA</name>
<protein>
    <submittedName>
        <fullName evidence="2">Uncharacterized protein</fullName>
    </submittedName>
</protein>
<proteinExistence type="predicted"/>
<feature type="transmembrane region" description="Helical" evidence="1">
    <location>
        <begin position="7"/>
        <end position="23"/>
    </location>
</feature>
<dbReference type="STRING" id="283786.SAMN04487990_107131"/>
<evidence type="ECO:0000313" key="3">
    <source>
        <dbReference type="Proteomes" id="UP000198846"/>
    </source>
</evidence>
<reference evidence="2 3" key="1">
    <citation type="submission" date="2016-10" db="EMBL/GenBank/DDBJ databases">
        <authorList>
            <person name="de Groot N.N."/>
        </authorList>
    </citation>
    <scope>NUCLEOTIDE SEQUENCE [LARGE SCALE GENOMIC DNA]</scope>
    <source>
        <strain evidence="2 3">DSM 23842</strain>
    </source>
</reference>
<keyword evidence="3" id="KW-1185">Reference proteome</keyword>
<sequence length="51" mass="5602">MKKIRAIGFILLVVGVVLHLFVENDSIDFVTGLFMGAGFALLILGQLKRNL</sequence>
<keyword evidence="1" id="KW-1133">Transmembrane helix</keyword>